<dbReference type="AlphaFoldDB" id="A0AAV4QTM3"/>
<name>A0AAV4QTM3_9ARAC</name>
<dbReference type="InterPro" id="IPR036396">
    <property type="entry name" value="Cyt_P450_sf"/>
</dbReference>
<dbReference type="GO" id="GO:0020037">
    <property type="term" value="F:heme binding"/>
    <property type="evidence" value="ECO:0007669"/>
    <property type="project" value="InterPro"/>
</dbReference>
<dbReference type="SUPFAM" id="SSF48264">
    <property type="entry name" value="Cytochrome P450"/>
    <property type="match status" value="1"/>
</dbReference>
<dbReference type="Gene3D" id="1.10.630.10">
    <property type="entry name" value="Cytochrome P450"/>
    <property type="match status" value="1"/>
</dbReference>
<dbReference type="EMBL" id="BPLQ01005230">
    <property type="protein sequence ID" value="GIY13403.1"/>
    <property type="molecule type" value="Genomic_DNA"/>
</dbReference>
<dbReference type="GO" id="GO:0004497">
    <property type="term" value="F:monooxygenase activity"/>
    <property type="evidence" value="ECO:0007669"/>
    <property type="project" value="UniProtKB-KW"/>
</dbReference>
<dbReference type="Proteomes" id="UP001054837">
    <property type="component" value="Unassembled WGS sequence"/>
</dbReference>
<keyword evidence="1" id="KW-0503">Monooxygenase</keyword>
<keyword evidence="1" id="KW-0560">Oxidoreductase</keyword>
<gene>
    <name evidence="2" type="ORF">CDAR_560911</name>
</gene>
<protein>
    <recommendedName>
        <fullName evidence="4">Cytochrome P450</fullName>
    </recommendedName>
</protein>
<accession>A0AAV4QTM3</accession>
<evidence type="ECO:0000313" key="3">
    <source>
        <dbReference type="Proteomes" id="UP001054837"/>
    </source>
</evidence>
<keyword evidence="3" id="KW-1185">Reference proteome</keyword>
<evidence type="ECO:0000256" key="1">
    <source>
        <dbReference type="ARBA" id="ARBA00023033"/>
    </source>
</evidence>
<comment type="caution">
    <text evidence="2">The sequence shown here is derived from an EMBL/GenBank/DDBJ whole genome shotgun (WGS) entry which is preliminary data.</text>
</comment>
<dbReference type="GO" id="GO:0016705">
    <property type="term" value="F:oxidoreductase activity, acting on paired donors, with incorporation or reduction of molecular oxygen"/>
    <property type="evidence" value="ECO:0007669"/>
    <property type="project" value="InterPro"/>
</dbReference>
<feature type="non-terminal residue" evidence="2">
    <location>
        <position position="1"/>
    </location>
</feature>
<evidence type="ECO:0000313" key="2">
    <source>
        <dbReference type="EMBL" id="GIY13403.1"/>
    </source>
</evidence>
<evidence type="ECO:0008006" key="4">
    <source>
        <dbReference type="Google" id="ProtNLM"/>
    </source>
</evidence>
<proteinExistence type="predicted"/>
<sequence length="51" mass="6025">QKFALMEEKTVLASILRKFRIISLDPRDKILQIPSMVTRSILPLRVRFEAR</sequence>
<reference evidence="2 3" key="1">
    <citation type="submission" date="2021-06" db="EMBL/GenBank/DDBJ databases">
        <title>Caerostris darwini draft genome.</title>
        <authorList>
            <person name="Kono N."/>
            <person name="Arakawa K."/>
        </authorList>
    </citation>
    <scope>NUCLEOTIDE SEQUENCE [LARGE SCALE GENOMIC DNA]</scope>
</reference>
<dbReference type="GO" id="GO:0005506">
    <property type="term" value="F:iron ion binding"/>
    <property type="evidence" value="ECO:0007669"/>
    <property type="project" value="InterPro"/>
</dbReference>
<organism evidence="2 3">
    <name type="scientific">Caerostris darwini</name>
    <dbReference type="NCBI Taxonomy" id="1538125"/>
    <lineage>
        <taxon>Eukaryota</taxon>
        <taxon>Metazoa</taxon>
        <taxon>Ecdysozoa</taxon>
        <taxon>Arthropoda</taxon>
        <taxon>Chelicerata</taxon>
        <taxon>Arachnida</taxon>
        <taxon>Araneae</taxon>
        <taxon>Araneomorphae</taxon>
        <taxon>Entelegynae</taxon>
        <taxon>Araneoidea</taxon>
        <taxon>Araneidae</taxon>
        <taxon>Caerostris</taxon>
    </lineage>
</organism>